<evidence type="ECO:0000313" key="1">
    <source>
        <dbReference type="EMBL" id="KDQ06546.1"/>
    </source>
</evidence>
<dbReference type="Proteomes" id="UP000027195">
    <property type="component" value="Unassembled WGS sequence"/>
</dbReference>
<evidence type="ECO:0000313" key="2">
    <source>
        <dbReference type="Proteomes" id="UP000027195"/>
    </source>
</evidence>
<organism evidence="1 2">
    <name type="scientific">Botryobasidium botryosum (strain FD-172 SS1)</name>
    <dbReference type="NCBI Taxonomy" id="930990"/>
    <lineage>
        <taxon>Eukaryota</taxon>
        <taxon>Fungi</taxon>
        <taxon>Dikarya</taxon>
        <taxon>Basidiomycota</taxon>
        <taxon>Agaricomycotina</taxon>
        <taxon>Agaricomycetes</taxon>
        <taxon>Cantharellales</taxon>
        <taxon>Botryobasidiaceae</taxon>
        <taxon>Botryobasidium</taxon>
    </lineage>
</organism>
<dbReference type="OrthoDB" id="3208947at2759"/>
<keyword evidence="2" id="KW-1185">Reference proteome</keyword>
<dbReference type="HOGENOM" id="CLU_1175237_0_0_1"/>
<gene>
    <name evidence="1" type="ORF">BOTBODRAFT_181472</name>
</gene>
<name>A0A067M4N4_BOTB1</name>
<reference evidence="2" key="1">
    <citation type="journal article" date="2014" name="Proc. Natl. Acad. Sci. U.S.A.">
        <title>Extensive sampling of basidiomycete genomes demonstrates inadequacy of the white-rot/brown-rot paradigm for wood decay fungi.</title>
        <authorList>
            <person name="Riley R."/>
            <person name="Salamov A.A."/>
            <person name="Brown D.W."/>
            <person name="Nagy L.G."/>
            <person name="Floudas D."/>
            <person name="Held B.W."/>
            <person name="Levasseur A."/>
            <person name="Lombard V."/>
            <person name="Morin E."/>
            <person name="Otillar R."/>
            <person name="Lindquist E.A."/>
            <person name="Sun H."/>
            <person name="LaButti K.M."/>
            <person name="Schmutz J."/>
            <person name="Jabbour D."/>
            <person name="Luo H."/>
            <person name="Baker S.E."/>
            <person name="Pisabarro A.G."/>
            <person name="Walton J.D."/>
            <person name="Blanchette R.A."/>
            <person name="Henrissat B."/>
            <person name="Martin F."/>
            <person name="Cullen D."/>
            <person name="Hibbett D.S."/>
            <person name="Grigoriev I.V."/>
        </authorList>
    </citation>
    <scope>NUCLEOTIDE SEQUENCE [LARGE SCALE GENOMIC DNA]</scope>
    <source>
        <strain evidence="2">FD-172 SS1</strain>
    </source>
</reference>
<proteinExistence type="predicted"/>
<dbReference type="InParanoid" id="A0A067M4N4"/>
<sequence length="236" mass="25788">MDLTERAIAVQTDGRIVLSRLRILDARNLPFSHDSVLKAGSTTTSSYSSNNKNNNGNTFDEGVRRLRKLALVNHDLNLRLDRVLHILSNTVLAHLALDPALVDPILPIKPLRLSAATRRLLAQFVLPRLRKLGVTSTLDDFADVGIGGMLMWSGMGAGSVSRVGSEGLRVLRCDVSPQRYTYAFPRALLFHLLGPTTLELRSCPAYTDVLADLTDTDGSGAGEGCYVRGWRSACCR</sequence>
<accession>A0A067M4N4</accession>
<dbReference type="EMBL" id="KL198131">
    <property type="protein sequence ID" value="KDQ06546.1"/>
    <property type="molecule type" value="Genomic_DNA"/>
</dbReference>
<protein>
    <submittedName>
        <fullName evidence="1">Uncharacterized protein</fullName>
    </submittedName>
</protein>
<dbReference type="AlphaFoldDB" id="A0A067M4N4"/>